<feature type="signal peptide" evidence="3">
    <location>
        <begin position="1"/>
        <end position="23"/>
    </location>
</feature>
<evidence type="ECO:0000313" key="6">
    <source>
        <dbReference type="Proteomes" id="UP000261540"/>
    </source>
</evidence>
<evidence type="ECO:0000259" key="4">
    <source>
        <dbReference type="Pfam" id="PF00048"/>
    </source>
</evidence>
<dbReference type="InterPro" id="IPR001811">
    <property type="entry name" value="Chemokine_IL8-like_dom"/>
</dbReference>
<feature type="chain" id="PRO_5017327013" description="Chemokine interleukin-8-like domain-containing protein" evidence="3">
    <location>
        <begin position="24"/>
        <end position="137"/>
    </location>
</feature>
<feature type="compositionally biased region" description="Polar residues" evidence="2">
    <location>
        <begin position="114"/>
        <end position="126"/>
    </location>
</feature>
<keyword evidence="6" id="KW-1185">Reference proteome</keyword>
<feature type="region of interest" description="Disordered" evidence="2">
    <location>
        <begin position="105"/>
        <end position="137"/>
    </location>
</feature>
<dbReference type="Gene3D" id="2.40.50.40">
    <property type="match status" value="1"/>
</dbReference>
<evidence type="ECO:0000256" key="2">
    <source>
        <dbReference type="SAM" id="MobiDB-lite"/>
    </source>
</evidence>
<dbReference type="GO" id="GO:0005615">
    <property type="term" value="C:extracellular space"/>
    <property type="evidence" value="ECO:0007669"/>
    <property type="project" value="UniProtKB-KW"/>
</dbReference>
<proteinExistence type="predicted"/>
<name>A0A3B3Q352_9TELE</name>
<reference evidence="5" key="2">
    <citation type="submission" date="2025-09" db="UniProtKB">
        <authorList>
            <consortium name="Ensembl"/>
        </authorList>
    </citation>
    <scope>IDENTIFICATION</scope>
</reference>
<dbReference type="GO" id="GO:0006955">
    <property type="term" value="P:immune response"/>
    <property type="evidence" value="ECO:0007669"/>
    <property type="project" value="InterPro"/>
</dbReference>
<organism evidence="5 6">
    <name type="scientific">Paramormyrops kingsleyae</name>
    <dbReference type="NCBI Taxonomy" id="1676925"/>
    <lineage>
        <taxon>Eukaryota</taxon>
        <taxon>Metazoa</taxon>
        <taxon>Chordata</taxon>
        <taxon>Craniata</taxon>
        <taxon>Vertebrata</taxon>
        <taxon>Euteleostomi</taxon>
        <taxon>Actinopterygii</taxon>
        <taxon>Neopterygii</taxon>
        <taxon>Teleostei</taxon>
        <taxon>Osteoglossocephala</taxon>
        <taxon>Osteoglossomorpha</taxon>
        <taxon>Osteoglossiformes</taxon>
        <taxon>Mormyridae</taxon>
        <taxon>Paramormyrops</taxon>
    </lineage>
</organism>
<keyword evidence="3" id="KW-0732">Signal</keyword>
<dbReference type="Pfam" id="PF00048">
    <property type="entry name" value="IL8"/>
    <property type="match status" value="1"/>
</dbReference>
<dbReference type="SUPFAM" id="SSF54117">
    <property type="entry name" value="Interleukin 8-like chemokines"/>
    <property type="match status" value="1"/>
</dbReference>
<feature type="compositionally biased region" description="Pro residues" evidence="2">
    <location>
        <begin position="127"/>
        <end position="137"/>
    </location>
</feature>
<protein>
    <recommendedName>
        <fullName evidence="4">Chemokine interleukin-8-like domain-containing protein</fullName>
    </recommendedName>
</protein>
<dbReference type="GO" id="GO:0008009">
    <property type="term" value="F:chemokine activity"/>
    <property type="evidence" value="ECO:0007669"/>
    <property type="project" value="InterPro"/>
</dbReference>
<accession>A0A3B3Q352</accession>
<evidence type="ECO:0000256" key="3">
    <source>
        <dbReference type="SAM" id="SignalP"/>
    </source>
</evidence>
<dbReference type="GeneTree" id="ENSGT00990000206793"/>
<dbReference type="InterPro" id="IPR036048">
    <property type="entry name" value="Interleukin_8-like_sf"/>
</dbReference>
<reference evidence="5" key="1">
    <citation type="submission" date="2025-08" db="UniProtKB">
        <authorList>
            <consortium name="Ensembl"/>
        </authorList>
    </citation>
    <scope>IDENTIFICATION</scope>
</reference>
<evidence type="ECO:0000256" key="1">
    <source>
        <dbReference type="ARBA" id="ARBA00022514"/>
    </source>
</evidence>
<keyword evidence="1" id="KW-0202">Cytokine</keyword>
<dbReference type="Ensembl" id="ENSPKIT00000024536.1">
    <property type="protein sequence ID" value="ENSPKIP00000000638.1"/>
    <property type="gene ID" value="ENSPKIG00000019206.1"/>
</dbReference>
<feature type="domain" description="Chemokine interleukin-8-like" evidence="4">
    <location>
        <begin position="28"/>
        <end position="80"/>
    </location>
</feature>
<dbReference type="Proteomes" id="UP000261540">
    <property type="component" value="Unplaced"/>
</dbReference>
<sequence>MLLTIVKLMSLLHLFHNVPSADAEKIFTCCTTVSRKEIQTPITAFWLQKWNPPCVKAVIFETEGQHICSHWSEPWVQKKVVELHSTDRPSCLFSCRLFQKSKAPEIQPPATPLGLSSGSPAPATSNHPPPLPSGRQR</sequence>
<evidence type="ECO:0000313" key="5">
    <source>
        <dbReference type="Ensembl" id="ENSPKIP00000000638.1"/>
    </source>
</evidence>
<dbReference type="AlphaFoldDB" id="A0A3B3Q352"/>